<evidence type="ECO:0000313" key="3">
    <source>
        <dbReference type="Proteomes" id="UP000250416"/>
    </source>
</evidence>
<accession>A0AAE8NDS3</accession>
<reference evidence="2 3" key="1">
    <citation type="submission" date="2018-06" db="EMBL/GenBank/DDBJ databases">
        <authorList>
            <consortium name="Pathogen Informatics"/>
            <person name="Doyle S."/>
        </authorList>
    </citation>
    <scope>NUCLEOTIDE SEQUENCE [LARGE SCALE GENOMIC DNA]</scope>
    <source>
        <strain evidence="2 3">NCTC10661</strain>
    </source>
</reference>
<sequence>MPSARRAARTRSFRAVRRFSSSGCAVRRSVRKRTLAPDSRGRRGSHSAACRASAAKCGSTHRGGPCFSIIDPSSWPASMRGQPTSNVNKEPGQDLKISSIHDGAIVHGGAGHTLAVGCIAWADRVEPRRIPSGSCAPARHTRPSSPRHCLHARATAAMRRRCGRRSGGLAWPITTTGGQHPYRRIAGHGRDATGRRHAALRGAAVGTIGIAPGRDDSPEDDRRARRAFRRVPAPRNGMHDAAWLITACNGQVRDKSRTRAGRAGRMRSRYDAACRRWARLCGK</sequence>
<evidence type="ECO:0000256" key="1">
    <source>
        <dbReference type="SAM" id="MobiDB-lite"/>
    </source>
</evidence>
<dbReference type="AlphaFoldDB" id="A0AAE8NDS3"/>
<evidence type="ECO:0000313" key="2">
    <source>
        <dbReference type="EMBL" id="SPV17872.1"/>
    </source>
</evidence>
<organism evidence="2 3">
    <name type="scientific">Burkholderia cepacia</name>
    <name type="common">Pseudomonas cepacia</name>
    <dbReference type="NCBI Taxonomy" id="292"/>
    <lineage>
        <taxon>Bacteria</taxon>
        <taxon>Pseudomonadati</taxon>
        <taxon>Pseudomonadota</taxon>
        <taxon>Betaproteobacteria</taxon>
        <taxon>Burkholderiales</taxon>
        <taxon>Burkholderiaceae</taxon>
        <taxon>Burkholderia</taxon>
        <taxon>Burkholderia cepacia complex</taxon>
    </lineage>
</organism>
<feature type="region of interest" description="Disordered" evidence="1">
    <location>
        <begin position="75"/>
        <end position="94"/>
    </location>
</feature>
<comment type="caution">
    <text evidence="2">The sequence shown here is derived from an EMBL/GenBank/DDBJ whole genome shotgun (WGS) entry which is preliminary data.</text>
</comment>
<name>A0AAE8NDS3_BURCE</name>
<proteinExistence type="predicted"/>
<dbReference type="EMBL" id="UARD01000010">
    <property type="protein sequence ID" value="SPV17872.1"/>
    <property type="molecule type" value="Genomic_DNA"/>
</dbReference>
<gene>
    <name evidence="2" type="ORF">NCTC10661_02197</name>
</gene>
<protein>
    <submittedName>
        <fullName evidence="2">Uncharacterized protein</fullName>
    </submittedName>
</protein>
<dbReference type="Proteomes" id="UP000250416">
    <property type="component" value="Unassembled WGS sequence"/>
</dbReference>